<proteinExistence type="predicted"/>
<accession>L0DZD1</accession>
<evidence type="ECO:0000313" key="2">
    <source>
        <dbReference type="Proteomes" id="UP000010809"/>
    </source>
</evidence>
<dbReference type="STRING" id="1255043.TVNIR_2086"/>
<dbReference type="RefSeq" id="WP_015258871.1">
    <property type="nucleotide sequence ID" value="NC_019902.2"/>
</dbReference>
<dbReference type="PATRIC" id="fig|1255043.3.peg.2108"/>
<dbReference type="Proteomes" id="UP000010809">
    <property type="component" value="Chromosome"/>
</dbReference>
<dbReference type="AlphaFoldDB" id="L0DZD1"/>
<evidence type="ECO:0000313" key="1">
    <source>
        <dbReference type="EMBL" id="AGA33746.1"/>
    </source>
</evidence>
<gene>
    <name evidence="1" type="ordered locus">TVNIR_2086</name>
</gene>
<keyword evidence="2" id="KW-1185">Reference proteome</keyword>
<reference evidence="1" key="1">
    <citation type="submission" date="2015-12" db="EMBL/GenBank/DDBJ databases">
        <authorList>
            <person name="Tikhonova T.V."/>
            <person name="Pavlov A.R."/>
            <person name="Beletsky A.V."/>
            <person name="Mardanov A.V."/>
            <person name="Sorokin D.Y."/>
            <person name="Ravin N.V."/>
            <person name="Popov V.O."/>
        </authorList>
    </citation>
    <scope>NUCLEOTIDE SEQUENCE</scope>
    <source>
        <strain evidence="1">DSM 14787</strain>
    </source>
</reference>
<dbReference type="HOGENOM" id="CLU_2394166_0_0_6"/>
<sequence length="99" mass="10281">MADDRPDPEGWIVTDHVCRYCLGCVLEGERADGSIVARCADCGARGEGGYVALCSCGASLPNGRHAGLACVKNKAQNPEQSAEIIVAERVSCEGAREGG</sequence>
<name>L0DZD1_THIND</name>
<protein>
    <submittedName>
        <fullName evidence="1">Uncharacterized protein</fullName>
    </submittedName>
</protein>
<dbReference type="KEGG" id="tni:TVNIR_2086"/>
<organism evidence="1 2">
    <name type="scientific">Thioalkalivibrio nitratireducens (strain DSM 14787 / UNIQEM 213 / ALEN2)</name>
    <dbReference type="NCBI Taxonomy" id="1255043"/>
    <lineage>
        <taxon>Bacteria</taxon>
        <taxon>Pseudomonadati</taxon>
        <taxon>Pseudomonadota</taxon>
        <taxon>Gammaproteobacteria</taxon>
        <taxon>Chromatiales</taxon>
        <taxon>Ectothiorhodospiraceae</taxon>
        <taxon>Thioalkalivibrio</taxon>
    </lineage>
</organism>
<dbReference type="EMBL" id="CP003989">
    <property type="protein sequence ID" value="AGA33746.1"/>
    <property type="molecule type" value="Genomic_DNA"/>
</dbReference>